<comment type="subcellular location">
    <subcellularLocation>
        <location evidence="3">Cytoplasm</location>
    </subcellularLocation>
</comment>
<evidence type="ECO:0000256" key="3">
    <source>
        <dbReference type="RuleBase" id="RU364116"/>
    </source>
</evidence>
<dbReference type="GO" id="GO:0005737">
    <property type="term" value="C:cytoplasm"/>
    <property type="evidence" value="ECO:0007669"/>
    <property type="project" value="UniProtKB-SubCell"/>
</dbReference>
<dbReference type="Pfam" id="PF04055">
    <property type="entry name" value="Radical_SAM"/>
    <property type="match status" value="1"/>
</dbReference>
<dbReference type="SUPFAM" id="SSF102114">
    <property type="entry name" value="Radical SAM enzymes"/>
    <property type="match status" value="1"/>
</dbReference>
<proteinExistence type="inferred from homology"/>
<dbReference type="Proteomes" id="UP000287361">
    <property type="component" value="Unassembled WGS sequence"/>
</dbReference>
<dbReference type="CDD" id="cd01335">
    <property type="entry name" value="Radical_SAM"/>
    <property type="match status" value="1"/>
</dbReference>
<keyword evidence="3" id="KW-0949">S-adenosyl-L-methionine</keyword>
<dbReference type="SMART" id="SM00729">
    <property type="entry name" value="Elp3"/>
    <property type="match status" value="1"/>
</dbReference>
<reference evidence="5 6" key="1">
    <citation type="submission" date="2018-10" db="EMBL/GenBank/DDBJ databases">
        <title>Draft Genome Sequence of Anaerotignum sp. KCTC 15736.</title>
        <authorList>
            <person name="Choi S.H."/>
            <person name="Kim J.S."/>
            <person name="Kang S.W."/>
            <person name="Lee J.S."/>
            <person name="Park S.H."/>
        </authorList>
    </citation>
    <scope>NUCLEOTIDE SEQUENCE [LARGE SCALE GENOMIC DNA]</scope>
    <source>
        <strain evidence="5 6">KCTC 15736</strain>
    </source>
</reference>
<keyword evidence="3" id="KW-0143">Chaperone</keyword>
<evidence type="ECO:0000256" key="2">
    <source>
        <dbReference type="ARBA" id="ARBA00017228"/>
    </source>
</evidence>
<feature type="domain" description="Radical SAM core" evidence="4">
    <location>
        <begin position="1"/>
        <end position="203"/>
    </location>
</feature>
<name>A0A401LAM7_9FIRM</name>
<keyword evidence="3" id="KW-0963">Cytoplasm</keyword>
<protein>
    <recommendedName>
        <fullName evidence="2 3">Heme chaperone HemW</fullName>
    </recommendedName>
</protein>
<keyword evidence="3" id="KW-0411">Iron-sulfur</keyword>
<evidence type="ECO:0000259" key="4">
    <source>
        <dbReference type="PROSITE" id="PS51918"/>
    </source>
</evidence>
<accession>A0A401LAM7</accession>
<keyword evidence="3" id="KW-0004">4Fe-4S</keyword>
<dbReference type="Pfam" id="PF06969">
    <property type="entry name" value="HemN_C"/>
    <property type="match status" value="1"/>
</dbReference>
<dbReference type="EMBL" id="BHVZ01000001">
    <property type="protein sequence ID" value="GCB28532.1"/>
    <property type="molecule type" value="Genomic_DNA"/>
</dbReference>
<keyword evidence="3" id="KW-0479">Metal-binding</keyword>
<dbReference type="AlphaFoldDB" id="A0A401LAM7"/>
<dbReference type="InterPro" id="IPR007197">
    <property type="entry name" value="rSAM"/>
</dbReference>
<evidence type="ECO:0000313" key="5">
    <source>
        <dbReference type="EMBL" id="GCB28532.1"/>
    </source>
</evidence>
<keyword evidence="6" id="KW-1185">Reference proteome</keyword>
<comment type="similarity">
    <text evidence="1">Belongs to the anaerobic coproporphyrinogen-III oxidase family. HemW subfamily.</text>
</comment>
<dbReference type="GO" id="GO:0051539">
    <property type="term" value="F:4 iron, 4 sulfur cluster binding"/>
    <property type="evidence" value="ECO:0007669"/>
    <property type="project" value="UniProtKB-UniRule"/>
</dbReference>
<dbReference type="InterPro" id="IPR006638">
    <property type="entry name" value="Elp3/MiaA/NifB-like_rSAM"/>
</dbReference>
<dbReference type="PANTHER" id="PTHR13932:SF5">
    <property type="entry name" value="RADICAL S-ADENOSYL METHIONINE DOMAIN-CONTAINING PROTEIN 1, MITOCHONDRIAL"/>
    <property type="match status" value="1"/>
</dbReference>
<keyword evidence="3" id="KW-0349">Heme</keyword>
<dbReference type="GO" id="GO:0006779">
    <property type="term" value="P:porphyrin-containing compound biosynthetic process"/>
    <property type="evidence" value="ECO:0007669"/>
    <property type="project" value="InterPro"/>
</dbReference>
<dbReference type="GO" id="GO:0004109">
    <property type="term" value="F:coproporphyrinogen oxidase activity"/>
    <property type="evidence" value="ECO:0007669"/>
    <property type="project" value="InterPro"/>
</dbReference>
<dbReference type="PANTHER" id="PTHR13932">
    <property type="entry name" value="COPROPORPHYRINIGEN III OXIDASE"/>
    <property type="match status" value="1"/>
</dbReference>
<keyword evidence="3" id="KW-0408">Iron</keyword>
<evidence type="ECO:0000313" key="6">
    <source>
        <dbReference type="Proteomes" id="UP000287361"/>
    </source>
</evidence>
<dbReference type="PROSITE" id="PS51918">
    <property type="entry name" value="RADICAL_SAM"/>
    <property type="match status" value="1"/>
</dbReference>
<dbReference type="InterPro" id="IPR010723">
    <property type="entry name" value="HemN_C"/>
</dbReference>
<sequence>MQMYVDALTAEIRAQGKRYENREVVSVFFGGGTPTALEIPMLAQLMQAIRESFRVTADAELTTEANPGTLSYEMAAALKKMGFNRLSMGVQAWQNSILHRLGRIHTIEEFLENYHAVRQAGFENVNVDLMFALPGQSMAQWQETVRQIAALKPEHISAYSLIIEEGTPFYESYRTGKLELVSEEMDREMYHWTVDTLAEWGYGQYEISNFAKVGRQSRHNRIYWQAEEYLGMGLGAHSYMDGKRFHNSYDLQKYISAKGDTSLLREDTELITETDALAEFMFLGLRLTEGVSFVRFRQRFGKEMDTVYGKELQELAELGLLLRDESGVRLSRRGIDVSNAVFERFLL</sequence>
<comment type="function">
    <text evidence="3">Probably acts as a heme chaperone, transferring heme to an unknown acceptor. Binds one molecule of heme per monomer, possibly covalently. Binds 1 [4Fe-4S] cluster. The cluster is coordinated with 3 cysteines and an exchangeable S-adenosyl-L-methionine.</text>
</comment>
<dbReference type="InterPro" id="IPR004559">
    <property type="entry name" value="HemW-like"/>
</dbReference>
<dbReference type="Gene3D" id="3.30.750.200">
    <property type="match status" value="1"/>
</dbReference>
<dbReference type="GO" id="GO:0046872">
    <property type="term" value="F:metal ion binding"/>
    <property type="evidence" value="ECO:0007669"/>
    <property type="project" value="UniProtKB-UniRule"/>
</dbReference>
<evidence type="ECO:0000256" key="1">
    <source>
        <dbReference type="ARBA" id="ARBA00006100"/>
    </source>
</evidence>
<dbReference type="NCBIfam" id="TIGR00539">
    <property type="entry name" value="hemN_rel"/>
    <property type="match status" value="1"/>
</dbReference>
<gene>
    <name evidence="5" type="primary">hemN</name>
    <name evidence="5" type="ORF">KGMB03357_01930</name>
</gene>
<dbReference type="InterPro" id="IPR034505">
    <property type="entry name" value="Coproporphyrinogen-III_oxidase"/>
</dbReference>
<dbReference type="InterPro" id="IPR058240">
    <property type="entry name" value="rSAM_sf"/>
</dbReference>
<comment type="caution">
    <text evidence="5">The sequence shown here is derived from an EMBL/GenBank/DDBJ whole genome shotgun (WGS) entry which is preliminary data.</text>
</comment>
<organism evidence="5 6">
    <name type="scientific">Anaerotignum faecicola</name>
    <dbReference type="NCBI Taxonomy" id="2358141"/>
    <lineage>
        <taxon>Bacteria</taxon>
        <taxon>Bacillati</taxon>
        <taxon>Bacillota</taxon>
        <taxon>Clostridia</taxon>
        <taxon>Lachnospirales</taxon>
        <taxon>Anaerotignaceae</taxon>
        <taxon>Anaerotignum</taxon>
    </lineage>
</organism>